<dbReference type="GO" id="GO:0043164">
    <property type="term" value="P:Gram-negative-bacterium-type cell wall biogenesis"/>
    <property type="evidence" value="ECO:0007669"/>
    <property type="project" value="TreeGrafter"/>
</dbReference>
<dbReference type="PANTHER" id="PTHR30336:SF4">
    <property type="entry name" value="ENVELOPE BIOGENESIS FACTOR ELYC"/>
    <property type="match status" value="1"/>
</dbReference>
<feature type="domain" description="DUF218" evidence="1">
    <location>
        <begin position="156"/>
        <end position="290"/>
    </location>
</feature>
<dbReference type="OrthoDB" id="9782395at2"/>
<protein>
    <submittedName>
        <fullName evidence="2">YdcF family protein</fullName>
    </submittedName>
</protein>
<accession>A0A4V1LFF7</accession>
<dbReference type="Pfam" id="PF02698">
    <property type="entry name" value="DUF218"/>
    <property type="match status" value="1"/>
</dbReference>
<comment type="caution">
    <text evidence="2">The sequence shown here is derived from an EMBL/GenBank/DDBJ whole genome shotgun (WGS) entry which is preliminary data.</text>
</comment>
<dbReference type="AlphaFoldDB" id="A0A4V1LFF7"/>
<reference evidence="2 3" key="1">
    <citation type="submission" date="2018-08" db="EMBL/GenBank/DDBJ databases">
        <title>Lactobacillus suantsai sp. nov., isolated from traditional fermented suan-tsai in Taiwan.</title>
        <authorList>
            <person name="Huang C.-H."/>
        </authorList>
    </citation>
    <scope>NUCLEOTIDE SEQUENCE [LARGE SCALE GENOMIC DNA]</scope>
    <source>
        <strain evidence="2 3">BCRC 12945</strain>
    </source>
</reference>
<name>A0A4V1LFF7_9LACO</name>
<evidence type="ECO:0000259" key="1">
    <source>
        <dbReference type="Pfam" id="PF02698"/>
    </source>
</evidence>
<dbReference type="CDD" id="cd06259">
    <property type="entry name" value="YdcF-like"/>
    <property type="match status" value="1"/>
</dbReference>
<sequence length="329" mass="35887">MLLSAIVFLLCLTALITFWEPHGLFSAVTTSFCGGLIILITSFSPHQWAHGLAVIGWLVVALIAFSGLVTLILIMGWPHAVLKKRERLTGWLRLAIAGWLLLSAGWSWAALSGHFTDTLWPWLTFIPVYSLYLGLLYAASLIGFWRVSLVSAHHADTLVVLGAGLHRGHIIGRTLQSRLDTALALATQQDHPVTIIVTGGQGADEDLPEASAMAAYLKQHHFPAANLIEEPVATNTFSNLLNSQPLWAQLPQQGGRVVVVTSNYHLFRTQILAHQLGLHLGGAAAPTRWGTLPLAWAREFLAIVILHPRLHRSVLLALLGLNILGVLIF</sequence>
<evidence type="ECO:0000313" key="3">
    <source>
        <dbReference type="Proteomes" id="UP000290602"/>
    </source>
</evidence>
<dbReference type="InterPro" id="IPR003848">
    <property type="entry name" value="DUF218"/>
</dbReference>
<dbReference type="GO" id="GO:0000270">
    <property type="term" value="P:peptidoglycan metabolic process"/>
    <property type="evidence" value="ECO:0007669"/>
    <property type="project" value="TreeGrafter"/>
</dbReference>
<proteinExistence type="predicted"/>
<dbReference type="EMBL" id="QXIL01000006">
    <property type="protein sequence ID" value="RXI79043.1"/>
    <property type="molecule type" value="Genomic_DNA"/>
</dbReference>
<dbReference type="InterPro" id="IPR014729">
    <property type="entry name" value="Rossmann-like_a/b/a_fold"/>
</dbReference>
<dbReference type="Gene3D" id="3.40.50.620">
    <property type="entry name" value="HUPs"/>
    <property type="match status" value="1"/>
</dbReference>
<dbReference type="Proteomes" id="UP000290602">
    <property type="component" value="Unassembled WGS sequence"/>
</dbReference>
<evidence type="ECO:0000313" key="2">
    <source>
        <dbReference type="EMBL" id="RXI79043.1"/>
    </source>
</evidence>
<keyword evidence="3" id="KW-1185">Reference proteome</keyword>
<gene>
    <name evidence="2" type="ORF">DXH47_04485</name>
</gene>
<dbReference type="InterPro" id="IPR051599">
    <property type="entry name" value="Cell_Envelope_Assoc"/>
</dbReference>
<dbReference type="RefSeq" id="WP_129031966.1">
    <property type="nucleotide sequence ID" value="NZ_CP059603.1"/>
</dbReference>
<dbReference type="PANTHER" id="PTHR30336">
    <property type="entry name" value="INNER MEMBRANE PROTEIN, PROBABLE PERMEASE"/>
    <property type="match status" value="1"/>
</dbReference>
<dbReference type="GO" id="GO:0005886">
    <property type="term" value="C:plasma membrane"/>
    <property type="evidence" value="ECO:0007669"/>
    <property type="project" value="TreeGrafter"/>
</dbReference>
<organism evidence="2 3">
    <name type="scientific">Levilactobacillus suantsaii</name>
    <dbReference type="NCBI Taxonomy" id="2292255"/>
    <lineage>
        <taxon>Bacteria</taxon>
        <taxon>Bacillati</taxon>
        <taxon>Bacillota</taxon>
        <taxon>Bacilli</taxon>
        <taxon>Lactobacillales</taxon>
        <taxon>Lactobacillaceae</taxon>
        <taxon>Levilactobacillus</taxon>
    </lineage>
</organism>